<organism evidence="3 4">
    <name type="scientific">Kandleria vitulina</name>
    <dbReference type="NCBI Taxonomy" id="1630"/>
    <lineage>
        <taxon>Bacteria</taxon>
        <taxon>Bacillati</taxon>
        <taxon>Bacillota</taxon>
        <taxon>Erysipelotrichia</taxon>
        <taxon>Erysipelotrichales</taxon>
        <taxon>Coprobacillaceae</taxon>
        <taxon>Kandleria</taxon>
    </lineage>
</organism>
<dbReference type="CDD" id="cd01610">
    <property type="entry name" value="PAP2_like"/>
    <property type="match status" value="1"/>
</dbReference>
<reference evidence="3 4" key="1">
    <citation type="submission" date="2016-10" db="EMBL/GenBank/DDBJ databases">
        <authorList>
            <person name="de Groot N.N."/>
        </authorList>
    </citation>
    <scope>NUCLEOTIDE SEQUENCE [LARGE SCALE GENOMIC DNA]</scope>
    <source>
        <strain evidence="3 4">S3b</strain>
    </source>
</reference>
<keyword evidence="1" id="KW-0472">Membrane</keyword>
<feature type="transmembrane region" description="Helical" evidence="1">
    <location>
        <begin position="20"/>
        <end position="43"/>
    </location>
</feature>
<dbReference type="SMART" id="SM00014">
    <property type="entry name" value="acidPPc"/>
    <property type="match status" value="1"/>
</dbReference>
<dbReference type="AlphaFoldDB" id="A0A1H2SIT7"/>
<proteinExistence type="predicted"/>
<dbReference type="InterPro" id="IPR000326">
    <property type="entry name" value="PAP2/HPO"/>
</dbReference>
<dbReference type="RefSeq" id="WP_031589501.1">
    <property type="nucleotide sequence ID" value="NZ_FNGT01000029.1"/>
</dbReference>
<dbReference type="EMBL" id="FNNF01000009">
    <property type="protein sequence ID" value="SDW31613.1"/>
    <property type="molecule type" value="Genomic_DNA"/>
</dbReference>
<dbReference type="eggNOG" id="COG0671">
    <property type="taxonomic scope" value="Bacteria"/>
</dbReference>
<protein>
    <submittedName>
        <fullName evidence="3">PAP2 superfamily protein</fullName>
    </submittedName>
</protein>
<evidence type="ECO:0000313" key="3">
    <source>
        <dbReference type="EMBL" id="SDW31613.1"/>
    </source>
</evidence>
<evidence type="ECO:0000259" key="2">
    <source>
        <dbReference type="SMART" id="SM00014"/>
    </source>
</evidence>
<dbReference type="STRING" id="1630.SAMN05216514_11121"/>
<feature type="transmembrane region" description="Helical" evidence="1">
    <location>
        <begin position="55"/>
        <end position="72"/>
    </location>
</feature>
<feature type="domain" description="Phosphatidic acid phosphatase type 2/haloperoxidase" evidence="2">
    <location>
        <begin position="51"/>
        <end position="156"/>
    </location>
</feature>
<dbReference type="InterPro" id="IPR036938">
    <property type="entry name" value="PAP2/HPO_sf"/>
</dbReference>
<dbReference type="PANTHER" id="PTHR14969">
    <property type="entry name" value="SPHINGOSINE-1-PHOSPHATE PHOSPHOHYDROLASE"/>
    <property type="match status" value="1"/>
</dbReference>
<evidence type="ECO:0000313" key="4">
    <source>
        <dbReference type="Proteomes" id="UP000182429"/>
    </source>
</evidence>
<dbReference type="Pfam" id="PF01569">
    <property type="entry name" value="PAP2"/>
    <property type="match status" value="1"/>
</dbReference>
<sequence>MKTFYIKLNKFIISTKCRKIVNFLITYSILPFIIIYPITLLYLFLTHSPLLFDTFFKPAFLFLAITISRYLINRERPYERYKIRPVKKHKKGKSFPSRHSASALIIALIMLDINATLGHILIICALIVGLSRILGGLHYISDVAAGFLFSIILYIF</sequence>
<dbReference type="Proteomes" id="UP000182429">
    <property type="component" value="Unassembled WGS sequence"/>
</dbReference>
<dbReference type="OrthoDB" id="9789113at2"/>
<dbReference type="Gene3D" id="1.20.144.10">
    <property type="entry name" value="Phosphatidic acid phosphatase type 2/haloperoxidase"/>
    <property type="match status" value="1"/>
</dbReference>
<accession>A0A1H2SIT7</accession>
<gene>
    <name evidence="3" type="ORF">SAMN04487759_10989</name>
</gene>
<dbReference type="PANTHER" id="PTHR14969:SF13">
    <property type="entry name" value="AT30094P"/>
    <property type="match status" value="1"/>
</dbReference>
<evidence type="ECO:0000256" key="1">
    <source>
        <dbReference type="SAM" id="Phobius"/>
    </source>
</evidence>
<feature type="transmembrane region" description="Helical" evidence="1">
    <location>
        <begin position="136"/>
        <end position="155"/>
    </location>
</feature>
<feature type="transmembrane region" description="Helical" evidence="1">
    <location>
        <begin position="103"/>
        <end position="130"/>
    </location>
</feature>
<keyword evidence="1" id="KW-1133">Transmembrane helix</keyword>
<name>A0A1H2SIT7_9FIRM</name>
<keyword evidence="1" id="KW-0812">Transmembrane</keyword>
<dbReference type="SUPFAM" id="SSF48317">
    <property type="entry name" value="Acid phosphatase/Vanadium-dependent haloperoxidase"/>
    <property type="match status" value="1"/>
</dbReference>